<protein>
    <submittedName>
        <fullName evidence="1">Uncharacterized protein</fullName>
    </submittedName>
</protein>
<accession>A0A2I0K7T9</accession>
<dbReference type="PANTHER" id="PTHR48045:SF39">
    <property type="entry name" value="UDP-GLYCOSYLTRANSFERASE 86A1-LIKE"/>
    <property type="match status" value="1"/>
</dbReference>
<dbReference type="EMBL" id="PGOL01000803">
    <property type="protein sequence ID" value="PKI64618.1"/>
    <property type="molecule type" value="Genomic_DNA"/>
</dbReference>
<gene>
    <name evidence="1" type="ORF">CRG98_015050</name>
</gene>
<dbReference type="Proteomes" id="UP000233551">
    <property type="component" value="Unassembled WGS sequence"/>
</dbReference>
<sequence>MDELELITVSALNAKQPFYAIGPIVPDGPRRGSVAASLWAESDCTQWLNTSQFEVMAHPAIGGFLTHCRWKSIVESMWNGKIGINLADQRKITREEVTEKVNRLMSGNSGGQLRDNIREVKEKLAGALMPDRSSLRNMDLTEYGSDGED</sequence>
<dbReference type="Gene3D" id="3.40.50.2000">
    <property type="entry name" value="Glycogen Phosphorylase B"/>
    <property type="match status" value="3"/>
</dbReference>
<organism evidence="1 2">
    <name type="scientific">Punica granatum</name>
    <name type="common">Pomegranate</name>
    <dbReference type="NCBI Taxonomy" id="22663"/>
    <lineage>
        <taxon>Eukaryota</taxon>
        <taxon>Viridiplantae</taxon>
        <taxon>Streptophyta</taxon>
        <taxon>Embryophyta</taxon>
        <taxon>Tracheophyta</taxon>
        <taxon>Spermatophyta</taxon>
        <taxon>Magnoliopsida</taxon>
        <taxon>eudicotyledons</taxon>
        <taxon>Gunneridae</taxon>
        <taxon>Pentapetalae</taxon>
        <taxon>rosids</taxon>
        <taxon>malvids</taxon>
        <taxon>Myrtales</taxon>
        <taxon>Lythraceae</taxon>
        <taxon>Punica</taxon>
    </lineage>
</organism>
<evidence type="ECO:0000313" key="2">
    <source>
        <dbReference type="Proteomes" id="UP000233551"/>
    </source>
</evidence>
<comment type="caution">
    <text evidence="1">The sequence shown here is derived from an EMBL/GenBank/DDBJ whole genome shotgun (WGS) entry which is preliminary data.</text>
</comment>
<keyword evidence="2" id="KW-1185">Reference proteome</keyword>
<name>A0A2I0K7T9_PUNGR</name>
<dbReference type="AlphaFoldDB" id="A0A2I0K7T9"/>
<dbReference type="SUPFAM" id="SSF53756">
    <property type="entry name" value="UDP-Glycosyltransferase/glycogen phosphorylase"/>
    <property type="match status" value="1"/>
</dbReference>
<dbReference type="PANTHER" id="PTHR48045">
    <property type="entry name" value="UDP-GLYCOSYLTRANSFERASE 72B1"/>
    <property type="match status" value="1"/>
</dbReference>
<proteinExistence type="predicted"/>
<reference evidence="1 2" key="1">
    <citation type="submission" date="2017-11" db="EMBL/GenBank/DDBJ databases">
        <title>De-novo sequencing of pomegranate (Punica granatum L.) genome.</title>
        <authorList>
            <person name="Akparov Z."/>
            <person name="Amiraslanov A."/>
            <person name="Hajiyeva S."/>
            <person name="Abbasov M."/>
            <person name="Kaur K."/>
            <person name="Hamwieh A."/>
            <person name="Solovyev V."/>
            <person name="Salamov A."/>
            <person name="Braich B."/>
            <person name="Kosarev P."/>
            <person name="Mahmoud A."/>
            <person name="Hajiyev E."/>
            <person name="Babayeva S."/>
            <person name="Izzatullayeva V."/>
            <person name="Mammadov A."/>
            <person name="Mammadov A."/>
            <person name="Sharifova S."/>
            <person name="Ojaghi J."/>
            <person name="Eynullazada K."/>
            <person name="Bayramov B."/>
            <person name="Abdulazimova A."/>
            <person name="Shahmuradov I."/>
        </authorList>
    </citation>
    <scope>NUCLEOTIDE SEQUENCE [LARGE SCALE GENOMIC DNA]</scope>
    <source>
        <strain evidence="2">cv. AG2017</strain>
        <tissue evidence="1">Leaf</tissue>
    </source>
</reference>
<dbReference type="STRING" id="22663.A0A2I0K7T9"/>
<evidence type="ECO:0000313" key="1">
    <source>
        <dbReference type="EMBL" id="PKI64618.1"/>
    </source>
</evidence>